<dbReference type="OrthoDB" id="98552at2759"/>
<dbReference type="Pfam" id="PF03184">
    <property type="entry name" value="DDE_1"/>
    <property type="match status" value="1"/>
</dbReference>
<dbReference type="GO" id="GO:0005634">
    <property type="term" value="C:nucleus"/>
    <property type="evidence" value="ECO:0007669"/>
    <property type="project" value="TreeGrafter"/>
</dbReference>
<dbReference type="Proteomes" id="UP000243579">
    <property type="component" value="Unassembled WGS sequence"/>
</dbReference>
<reference evidence="2 3" key="1">
    <citation type="journal article" date="2014" name="Genome Biol. Evol.">
        <title>The secreted proteins of Achlya hypogyna and Thraustotheca clavata identify the ancestral oomycete secretome and reveal gene acquisitions by horizontal gene transfer.</title>
        <authorList>
            <person name="Misner I."/>
            <person name="Blouin N."/>
            <person name="Leonard G."/>
            <person name="Richards T.A."/>
            <person name="Lane C.E."/>
        </authorList>
    </citation>
    <scope>NUCLEOTIDE SEQUENCE [LARGE SCALE GENOMIC DNA]</scope>
    <source>
        <strain evidence="2 3">ATCC 48635</strain>
    </source>
</reference>
<organism evidence="2 3">
    <name type="scientific">Achlya hypogyna</name>
    <name type="common">Oomycete</name>
    <name type="synonym">Protoachlya hypogyna</name>
    <dbReference type="NCBI Taxonomy" id="1202772"/>
    <lineage>
        <taxon>Eukaryota</taxon>
        <taxon>Sar</taxon>
        <taxon>Stramenopiles</taxon>
        <taxon>Oomycota</taxon>
        <taxon>Saprolegniomycetes</taxon>
        <taxon>Saprolegniales</taxon>
        <taxon>Achlyaceae</taxon>
        <taxon>Achlya</taxon>
    </lineage>
</organism>
<dbReference type="InterPro" id="IPR050863">
    <property type="entry name" value="CenT-Element_Derived"/>
</dbReference>
<dbReference type="STRING" id="1202772.A0A1V9YC94"/>
<dbReference type="InterPro" id="IPR004875">
    <property type="entry name" value="DDE_SF_endonuclease_dom"/>
</dbReference>
<evidence type="ECO:0000259" key="1">
    <source>
        <dbReference type="Pfam" id="PF03184"/>
    </source>
</evidence>
<dbReference type="GO" id="GO:0003677">
    <property type="term" value="F:DNA binding"/>
    <property type="evidence" value="ECO:0007669"/>
    <property type="project" value="TreeGrafter"/>
</dbReference>
<evidence type="ECO:0000313" key="2">
    <source>
        <dbReference type="EMBL" id="OQR83373.1"/>
    </source>
</evidence>
<dbReference type="AlphaFoldDB" id="A0A1V9YC94"/>
<feature type="domain" description="DDE-1" evidence="1">
    <location>
        <begin position="167"/>
        <end position="312"/>
    </location>
</feature>
<proteinExistence type="predicted"/>
<accession>A0A1V9YC94</accession>
<name>A0A1V9YC94_ACHHY</name>
<dbReference type="PANTHER" id="PTHR19303">
    <property type="entry name" value="TRANSPOSON"/>
    <property type="match status" value="1"/>
</dbReference>
<dbReference type="PANTHER" id="PTHR19303:SF74">
    <property type="entry name" value="POGO TRANSPOSABLE ELEMENT WITH KRAB DOMAIN"/>
    <property type="match status" value="1"/>
</dbReference>
<gene>
    <name evidence="2" type="ORF">ACHHYP_14780</name>
</gene>
<comment type="caution">
    <text evidence="2">The sequence shown here is derived from an EMBL/GenBank/DDBJ whole genome shotgun (WGS) entry which is preliminary data.</text>
</comment>
<evidence type="ECO:0000313" key="3">
    <source>
        <dbReference type="Proteomes" id="UP000243579"/>
    </source>
</evidence>
<dbReference type="EMBL" id="JNBR01002209">
    <property type="protein sequence ID" value="OQR83373.1"/>
    <property type="molecule type" value="Genomic_DNA"/>
</dbReference>
<protein>
    <submittedName>
        <fullName evidence="2">Jerky-like protein</fullName>
    </submittedName>
</protein>
<sequence>MVHTPAAISEALQMRAAKIGYAAIYAHTGVPKSTLVRYARNVAQGHEPCRKPGPVPRLPTAIDYDIACWVVGMQLAGYPVDRFEICIKAQTVCRHLDVTEVTARCPGHLVLATLADRRRHAPPFRDAYNMDESPFFSRSKSKNVVAVRGSKNVWTTESPTPAHLTYVACVSAAGHVQPSLFIMPGSRVTAEIAAAAYIEDCRVMTSESGFMNSTIFILWLDMFSSAIPATSPRLVVLFFDGQKSHISPEIIKRGAVLGILLVCLPLNATHLVQPLDVAVFGPLKKAVRATIRDFMVSSGSSNMSKAQAIKLACDGWKSGMHETNAISGFAATGL</sequence>
<keyword evidence="3" id="KW-1185">Reference proteome</keyword>